<evidence type="ECO:0000313" key="1">
    <source>
        <dbReference type="EMBL" id="KAK9787117.1"/>
    </source>
</evidence>
<keyword evidence="2" id="KW-1185">Reference proteome</keyword>
<proteinExistence type="predicted"/>
<accession>A0AAW1NM62</accession>
<sequence length="219" mass="24497">MQEGKFMKMFTLSCKAGKKKTKLQGELLDLVRVSKMIRKYVEDEFGPGQMPVPAQFSPEVVACFLEVVQHRQTTGQFQQSRVPKALYVPVFLFSDFLEEAFFKNLACPDVGISTGEATCIIIEAAALGQIHPWQISKMQPALCLVWLRTMQLIDGKLKVTVGNVIGIPELTGQDSKVQYTTYQFDEQTKVTLPPTLMDCEAYRPNRDFGKIALAAPIAN</sequence>
<name>A0AAW1NM62_9CHLO</name>
<dbReference type="EMBL" id="JALJOQ010000255">
    <property type="protein sequence ID" value="KAK9787117.1"/>
    <property type="molecule type" value="Genomic_DNA"/>
</dbReference>
<protein>
    <submittedName>
        <fullName evidence="1">Uncharacterized protein</fullName>
    </submittedName>
</protein>
<dbReference type="AlphaFoldDB" id="A0AAW1NM62"/>
<gene>
    <name evidence="1" type="ORF">WJX73_005662</name>
</gene>
<reference evidence="1 2" key="1">
    <citation type="journal article" date="2024" name="Nat. Commun.">
        <title>Phylogenomics reveals the evolutionary origins of lichenization in chlorophyte algae.</title>
        <authorList>
            <person name="Puginier C."/>
            <person name="Libourel C."/>
            <person name="Otte J."/>
            <person name="Skaloud P."/>
            <person name="Haon M."/>
            <person name="Grisel S."/>
            <person name="Petersen M."/>
            <person name="Berrin J.G."/>
            <person name="Delaux P.M."/>
            <person name="Dal Grande F."/>
            <person name="Keller J."/>
        </authorList>
    </citation>
    <scope>NUCLEOTIDE SEQUENCE [LARGE SCALE GENOMIC DNA]</scope>
    <source>
        <strain evidence="1 2">SAG 2036</strain>
    </source>
</reference>
<comment type="caution">
    <text evidence="1">The sequence shown here is derived from an EMBL/GenBank/DDBJ whole genome shotgun (WGS) entry which is preliminary data.</text>
</comment>
<organism evidence="1 2">
    <name type="scientific">Symbiochloris irregularis</name>
    <dbReference type="NCBI Taxonomy" id="706552"/>
    <lineage>
        <taxon>Eukaryota</taxon>
        <taxon>Viridiplantae</taxon>
        <taxon>Chlorophyta</taxon>
        <taxon>core chlorophytes</taxon>
        <taxon>Trebouxiophyceae</taxon>
        <taxon>Trebouxiales</taxon>
        <taxon>Trebouxiaceae</taxon>
        <taxon>Symbiochloris</taxon>
    </lineage>
</organism>
<evidence type="ECO:0000313" key="2">
    <source>
        <dbReference type="Proteomes" id="UP001465755"/>
    </source>
</evidence>
<dbReference type="Proteomes" id="UP001465755">
    <property type="component" value="Unassembled WGS sequence"/>
</dbReference>